<dbReference type="InterPro" id="IPR025774">
    <property type="entry name" value="PiNMT-like"/>
</dbReference>
<dbReference type="CDD" id="cd02440">
    <property type="entry name" value="AdoMet_MTases"/>
    <property type="match status" value="1"/>
</dbReference>
<dbReference type="STRING" id="130081.M2Y3A5"/>
<evidence type="ECO:0000313" key="8">
    <source>
        <dbReference type="Proteomes" id="UP000030680"/>
    </source>
</evidence>
<dbReference type="GO" id="GO:0032259">
    <property type="term" value="P:methylation"/>
    <property type="evidence" value="ECO:0007669"/>
    <property type="project" value="UniProtKB-UniRule"/>
</dbReference>
<dbReference type="PROSITE" id="PS51581">
    <property type="entry name" value="SAM_GTMT"/>
    <property type="match status" value="1"/>
</dbReference>
<dbReference type="InterPro" id="IPR050447">
    <property type="entry name" value="Erg6_SMT_methyltransf"/>
</dbReference>
<dbReference type="EC" id="2.1.1.95" evidence="7"/>
<evidence type="ECO:0000256" key="4">
    <source>
        <dbReference type="PROSITE-ProRule" id="PRU00914"/>
    </source>
</evidence>
<evidence type="ECO:0000256" key="5">
    <source>
        <dbReference type="SAM" id="Phobius"/>
    </source>
</evidence>
<dbReference type="PANTHER" id="PTHR44068:SF11">
    <property type="entry name" value="GERANYL DIPHOSPHATE 2-C-METHYLTRANSFERASE"/>
    <property type="match status" value="1"/>
</dbReference>
<feature type="transmembrane region" description="Helical" evidence="5">
    <location>
        <begin position="91"/>
        <end position="109"/>
    </location>
</feature>
<dbReference type="InterPro" id="IPR029063">
    <property type="entry name" value="SAM-dependent_MTases_sf"/>
</dbReference>
<dbReference type="Proteomes" id="UP000030680">
    <property type="component" value="Unassembled WGS sequence"/>
</dbReference>
<dbReference type="GO" id="GO:0008757">
    <property type="term" value="F:S-adenosylmethionine-dependent methyltransferase activity"/>
    <property type="evidence" value="ECO:0007669"/>
    <property type="project" value="InterPro"/>
</dbReference>
<proteinExistence type="inferred from homology"/>
<feature type="region of interest" description="SAM motif I" evidence="4">
    <location>
        <begin position="196"/>
        <end position="205"/>
    </location>
</feature>
<dbReference type="EMBL" id="KB454501">
    <property type="protein sequence ID" value="EME30299.1"/>
    <property type="molecule type" value="Genomic_DNA"/>
</dbReference>
<dbReference type="eggNOG" id="KOG1269">
    <property type="taxonomic scope" value="Eukaryota"/>
</dbReference>
<dbReference type="GeneID" id="17089035"/>
<evidence type="ECO:0000313" key="7">
    <source>
        <dbReference type="EMBL" id="EME30299.1"/>
    </source>
</evidence>
<feature type="domain" description="Methyltransferase type 11" evidence="6">
    <location>
        <begin position="197"/>
        <end position="295"/>
    </location>
</feature>
<evidence type="ECO:0000259" key="6">
    <source>
        <dbReference type="Pfam" id="PF08241"/>
    </source>
</evidence>
<dbReference type="AlphaFoldDB" id="M2Y3A5"/>
<dbReference type="GO" id="GO:0050342">
    <property type="term" value="F:tocopherol C-methyltransferase activity"/>
    <property type="evidence" value="ECO:0007669"/>
    <property type="project" value="UniProtKB-EC"/>
</dbReference>
<keyword evidence="5" id="KW-0812">Transmembrane</keyword>
<keyword evidence="1 4" id="KW-0489">Methyltransferase</keyword>
<dbReference type="InterPro" id="IPR013216">
    <property type="entry name" value="Methyltransf_11"/>
</dbReference>
<keyword evidence="5" id="KW-1133">Transmembrane helix</keyword>
<protein>
    <submittedName>
        <fullName evidence="7">Tocopherol O-methyltransferase</fullName>
        <ecNumber evidence="7">2.1.1.95</ecNumber>
    </submittedName>
</protein>
<comment type="similarity">
    <text evidence="4">Belongs to the class I-like SAM-binding methyltransferase superfamily. gTMT family.</text>
</comment>
<keyword evidence="5" id="KW-0472">Membrane</keyword>
<dbReference type="PANTHER" id="PTHR44068">
    <property type="entry name" value="ZGC:194242"/>
    <property type="match status" value="1"/>
</dbReference>
<dbReference type="RefSeq" id="XP_005706819.1">
    <property type="nucleotide sequence ID" value="XM_005706762.1"/>
</dbReference>
<dbReference type="KEGG" id="gsl:Gasu_24450"/>
<sequence>MNGFIGQVVNNTPRTIWNKKLPFSSWFGRHLFSPKGSHSFSTCIGALPVCFRSVALVSAIVDGSVGKCRWTSSFIISHRYHYFNGWKLAKYFYIVAFASAMLVVIVLWWRRRFLVKKLIVRKRPSVIDIGPAIANFYDARSYLWETLWGEHMHHGYYGETGKEKKDRIRAQEDMIEELWKFAELDDVLSTGPVVRILDVGCGIGGAARYLAKKDPSIHVTGITLSRAQVERGNVLTKAQKLEEQVELVVADAHHIPFPDNSFDIVWSLESGEHMADKYLFLSELYRVLKPNGKFAMLVWCHRKCPPPLSDEERVILYSIYEAYRLPYICSLEELSNVTWKVGMTRLKEADWSASAFPFWIQVLQTAFSMEAVAELRKADWDTIRSVFAIRHMLQALHRKLLVLGALSGMKRLSV</sequence>
<evidence type="ECO:0000256" key="3">
    <source>
        <dbReference type="ARBA" id="ARBA00022691"/>
    </source>
</evidence>
<evidence type="ECO:0000256" key="1">
    <source>
        <dbReference type="ARBA" id="ARBA00022603"/>
    </source>
</evidence>
<dbReference type="Pfam" id="PF08241">
    <property type="entry name" value="Methyltransf_11"/>
    <property type="match status" value="1"/>
</dbReference>
<gene>
    <name evidence="7" type="ORF">Gasu_24450</name>
</gene>
<keyword evidence="8" id="KW-1185">Reference proteome</keyword>
<feature type="region of interest" description="SAM motif III" evidence="4">
    <location>
        <begin position="287"/>
        <end position="296"/>
    </location>
</feature>
<reference evidence="8" key="1">
    <citation type="journal article" date="2013" name="Science">
        <title>Gene transfer from bacteria and archaea facilitated evolution of an extremophilic eukaryote.</title>
        <authorList>
            <person name="Schonknecht G."/>
            <person name="Chen W.H."/>
            <person name="Ternes C.M."/>
            <person name="Barbier G.G."/>
            <person name="Shrestha R.P."/>
            <person name="Stanke M."/>
            <person name="Brautigam A."/>
            <person name="Baker B.J."/>
            <person name="Banfield J.F."/>
            <person name="Garavito R.M."/>
            <person name="Carr K."/>
            <person name="Wilkerson C."/>
            <person name="Rensing S.A."/>
            <person name="Gagneul D."/>
            <person name="Dickenson N.E."/>
            <person name="Oesterhelt C."/>
            <person name="Lercher M.J."/>
            <person name="Weber A.P."/>
        </authorList>
    </citation>
    <scope>NUCLEOTIDE SEQUENCE [LARGE SCALE GENOMIC DNA]</scope>
    <source>
        <strain evidence="8">074W</strain>
    </source>
</reference>
<feature type="region of interest" description="SAM motif II" evidence="4">
    <location>
        <begin position="260"/>
        <end position="268"/>
    </location>
</feature>
<accession>M2Y3A5</accession>
<name>M2Y3A5_GALSU</name>
<dbReference type="OrthoDB" id="3885at2759"/>
<dbReference type="SUPFAM" id="SSF53335">
    <property type="entry name" value="S-adenosyl-L-methionine-dependent methyltransferases"/>
    <property type="match status" value="1"/>
</dbReference>
<keyword evidence="2 4" id="KW-0808">Transferase</keyword>
<organism evidence="7 8">
    <name type="scientific">Galdieria sulphuraria</name>
    <name type="common">Red alga</name>
    <dbReference type="NCBI Taxonomy" id="130081"/>
    <lineage>
        <taxon>Eukaryota</taxon>
        <taxon>Rhodophyta</taxon>
        <taxon>Bangiophyceae</taxon>
        <taxon>Galdieriales</taxon>
        <taxon>Galdieriaceae</taxon>
        <taxon>Galdieria</taxon>
    </lineage>
</organism>
<keyword evidence="3 4" id="KW-0949">S-adenosyl-L-methionine</keyword>
<dbReference type="Gramene" id="EME30299">
    <property type="protein sequence ID" value="EME30299"/>
    <property type="gene ID" value="Gasu_24450"/>
</dbReference>
<dbReference type="Gene3D" id="3.40.50.150">
    <property type="entry name" value="Vaccinia Virus protein VP39"/>
    <property type="match status" value="1"/>
</dbReference>
<evidence type="ECO:0000256" key="2">
    <source>
        <dbReference type="ARBA" id="ARBA00022679"/>
    </source>
</evidence>